<dbReference type="GO" id="GO:0009073">
    <property type="term" value="P:aromatic amino acid family biosynthetic process"/>
    <property type="evidence" value="ECO:0007669"/>
    <property type="project" value="InterPro"/>
</dbReference>
<comment type="caution">
    <text evidence="2">The sequence shown here is derived from an EMBL/GenBank/DDBJ whole genome shotgun (WGS) entry which is preliminary data.</text>
</comment>
<dbReference type="PANTHER" id="PTHR33563:SF9">
    <property type="entry name" value="USPA DOMAIN-CONTAINING PROTEIN"/>
    <property type="match status" value="1"/>
</dbReference>
<dbReference type="GO" id="GO:0016491">
    <property type="term" value="F:oxidoreductase activity"/>
    <property type="evidence" value="ECO:0007669"/>
    <property type="project" value="InterPro"/>
</dbReference>
<dbReference type="EMBL" id="JXTB01000283">
    <property type="protein sequence ID" value="PON48044.1"/>
    <property type="molecule type" value="Genomic_DNA"/>
</dbReference>
<reference evidence="3" key="1">
    <citation type="submission" date="2016-06" db="EMBL/GenBank/DDBJ databases">
        <title>Parallel loss of symbiosis genes in relatives of nitrogen-fixing non-legume Parasponia.</title>
        <authorList>
            <person name="Van Velzen R."/>
            <person name="Holmer R."/>
            <person name="Bu F."/>
            <person name="Rutten L."/>
            <person name="Van Zeijl A."/>
            <person name="Liu W."/>
            <person name="Santuari L."/>
            <person name="Cao Q."/>
            <person name="Sharma T."/>
            <person name="Shen D."/>
            <person name="Roswanjaya Y."/>
            <person name="Wardhani T."/>
            <person name="Kalhor M.S."/>
            <person name="Jansen J."/>
            <person name="Van den Hoogen J."/>
            <person name="Gungor B."/>
            <person name="Hartog M."/>
            <person name="Hontelez J."/>
            <person name="Verver J."/>
            <person name="Yang W.-C."/>
            <person name="Schijlen E."/>
            <person name="Repin R."/>
            <person name="Schilthuizen M."/>
            <person name="Schranz E."/>
            <person name="Heidstra R."/>
            <person name="Miyata K."/>
            <person name="Fedorova E."/>
            <person name="Kohlen W."/>
            <person name="Bisseling T."/>
            <person name="Smit S."/>
            <person name="Geurts R."/>
        </authorList>
    </citation>
    <scope>NUCLEOTIDE SEQUENCE [LARGE SCALE GENOMIC DNA]</scope>
    <source>
        <strain evidence="3">cv. WU1-14</strain>
    </source>
</reference>
<dbReference type="AlphaFoldDB" id="A0A2P5BGY4"/>
<evidence type="ECO:0000256" key="1">
    <source>
        <dbReference type="SAM" id="MobiDB-lite"/>
    </source>
</evidence>
<keyword evidence="3" id="KW-1185">Reference proteome</keyword>
<dbReference type="OrthoDB" id="1928023at2759"/>
<dbReference type="InterPro" id="IPR002812">
    <property type="entry name" value="DHQS"/>
</dbReference>
<evidence type="ECO:0000313" key="3">
    <source>
        <dbReference type="Proteomes" id="UP000237105"/>
    </source>
</evidence>
<dbReference type="PANTHER" id="PTHR33563">
    <property type="match status" value="1"/>
</dbReference>
<dbReference type="GO" id="GO:0003856">
    <property type="term" value="F:3-dehydroquinate synthase activity"/>
    <property type="evidence" value="ECO:0007669"/>
    <property type="project" value="InterPro"/>
</dbReference>
<name>A0A2P5BGY4_PARAD</name>
<feature type="region of interest" description="Disordered" evidence="1">
    <location>
        <begin position="197"/>
        <end position="216"/>
    </location>
</feature>
<proteinExistence type="predicted"/>
<organism evidence="2 3">
    <name type="scientific">Parasponia andersonii</name>
    <name type="common">Sponia andersonii</name>
    <dbReference type="NCBI Taxonomy" id="3476"/>
    <lineage>
        <taxon>Eukaryota</taxon>
        <taxon>Viridiplantae</taxon>
        <taxon>Streptophyta</taxon>
        <taxon>Embryophyta</taxon>
        <taxon>Tracheophyta</taxon>
        <taxon>Spermatophyta</taxon>
        <taxon>Magnoliopsida</taxon>
        <taxon>eudicotyledons</taxon>
        <taxon>Gunneridae</taxon>
        <taxon>Pentapetalae</taxon>
        <taxon>rosids</taxon>
        <taxon>fabids</taxon>
        <taxon>Rosales</taxon>
        <taxon>Cannabaceae</taxon>
        <taxon>Parasponia</taxon>
    </lineage>
</organism>
<accession>A0A2P5BGY4</accession>
<protein>
    <submittedName>
        <fullName evidence="2">Uncharacterized protein</fullName>
    </submittedName>
</protein>
<sequence>MVVLFRTVGGKHHKMRRPFLRNKSSLGDDIKFQVDPSGSPIHVVIVMDGLKEFTTGIVEWVLENIINCSGCVITLIGVMPWLNIPLSSKTWLDVWSVELEQLAKERSECIKSEFKYLKLKAAIDLCRSYGVVLQKKVVMGYPSRLLVVEQIISLGATLVVFDRHQKNDREFFAKKIPCNIVVMNENREVDMIKRRSTIESSEEMSSSTPGESPALVPTPKLIISEQFKGLILKERSQGNCDQDYDDNEVLRVRKITCSYLNI</sequence>
<gene>
    <name evidence="2" type="ORF">PanWU01x14_240370</name>
</gene>
<feature type="compositionally biased region" description="Low complexity" evidence="1">
    <location>
        <begin position="203"/>
        <end position="213"/>
    </location>
</feature>
<dbReference type="Proteomes" id="UP000237105">
    <property type="component" value="Unassembled WGS sequence"/>
</dbReference>
<evidence type="ECO:0000313" key="2">
    <source>
        <dbReference type="EMBL" id="PON48044.1"/>
    </source>
</evidence>